<evidence type="ECO:0000256" key="1">
    <source>
        <dbReference type="SAM" id="Phobius"/>
    </source>
</evidence>
<feature type="transmembrane region" description="Helical" evidence="1">
    <location>
        <begin position="57"/>
        <end position="77"/>
    </location>
</feature>
<feature type="transmembrane region" description="Helical" evidence="1">
    <location>
        <begin position="32"/>
        <end position="50"/>
    </location>
</feature>
<accession>A0A0S4N348</accession>
<dbReference type="AlphaFoldDB" id="A0A0S4N348"/>
<evidence type="ECO:0000313" key="3">
    <source>
        <dbReference type="Proteomes" id="UP000320623"/>
    </source>
</evidence>
<feature type="transmembrane region" description="Helical" evidence="1">
    <location>
        <begin position="83"/>
        <end position="102"/>
    </location>
</feature>
<keyword evidence="1" id="KW-1133">Transmembrane helix</keyword>
<dbReference type="STRING" id="1643428.GCA_001442855_01230"/>
<dbReference type="RefSeq" id="WP_140944999.1">
    <property type="nucleotide sequence ID" value="NZ_FAOO01000007.1"/>
</dbReference>
<reference evidence="3" key="1">
    <citation type="submission" date="2015-11" db="EMBL/GenBank/DDBJ databases">
        <authorList>
            <person name="Varghese N."/>
        </authorList>
    </citation>
    <scope>NUCLEOTIDE SEQUENCE [LARGE SCALE GENOMIC DNA]</scope>
</reference>
<keyword evidence="1" id="KW-0812">Transmembrane</keyword>
<evidence type="ECO:0000313" key="2">
    <source>
        <dbReference type="EMBL" id="CUU05445.1"/>
    </source>
</evidence>
<keyword evidence="1" id="KW-0472">Membrane</keyword>
<proteinExistence type="predicted"/>
<organism evidence="2 3">
    <name type="scientific">Candidatus Thermokryptus mobilis</name>
    <dbReference type="NCBI Taxonomy" id="1643428"/>
    <lineage>
        <taxon>Bacteria</taxon>
        <taxon>Pseudomonadati</taxon>
        <taxon>Candidatus Kryptoniota</taxon>
        <taxon>Candidatus Thermokryptus</taxon>
    </lineage>
</organism>
<dbReference type="EMBL" id="FAOO01000007">
    <property type="protein sequence ID" value="CUU05445.1"/>
    <property type="molecule type" value="Genomic_DNA"/>
</dbReference>
<sequence length="107" mass="11669">MWQFWVTFLIGLWLLLGQGLMSVSVSKENFEVLYLLTGIFSFTLGLWLFFGQLKGLLKVFSVVIGLAGIWLGITAFISGLQGIGNAIILGIILIVLGFWGALTKSTA</sequence>
<dbReference type="OrthoDB" id="9962668at2"/>
<protein>
    <submittedName>
        <fullName evidence="2">Uncharacterized protein</fullName>
    </submittedName>
</protein>
<name>A0A0S4N348_9BACT</name>
<keyword evidence="3" id="KW-1185">Reference proteome</keyword>
<dbReference type="Proteomes" id="UP000320623">
    <property type="component" value="Unassembled WGS sequence"/>
</dbReference>
<gene>
    <name evidence="2" type="ORF">JGI1_01257</name>
</gene>